<evidence type="ECO:0000256" key="6">
    <source>
        <dbReference type="ARBA" id="ARBA00023136"/>
    </source>
</evidence>
<comment type="similarity">
    <text evidence="2">Belongs to the membrane fusion protein (MFP) (TC 8.A.1) family.</text>
</comment>
<evidence type="ECO:0000256" key="3">
    <source>
        <dbReference type="ARBA" id="ARBA00022448"/>
    </source>
</evidence>
<dbReference type="Pfam" id="PF25944">
    <property type="entry name" value="Beta-barrel_RND"/>
    <property type="match status" value="1"/>
</dbReference>
<dbReference type="InterPro" id="IPR058626">
    <property type="entry name" value="MdtA-like_b-barrel"/>
</dbReference>
<sequence>MASRLAVWLGGGALAAVVAYAALKPAQQPAEGPGGRGERPQLVTTVISRSEDVPLRITAQGNVVALQQVELRPQIASTVRQIHVREGLDVKAGQTLFTLDSRAEAARTSQSAAQLARDRAQLADAERNLARTRELHRQAFVSQSAVDSAAATVDSLRASVAASNAALQGSQVELGYQTIKAPFAGRIGAIDVHRGSLVQPGMAEPLVRLTQLDPIGVAFTLPERELRRLLTAQAAGPVKAEVELDDGQKLSGQVNFIDNAIDASGTIRVKAEFANKERRLWPGLFARVTVDLGMERGVVVLPTGALQTGPEGQFVYLVDAAQQVSARPVRLVRIVSRDDRQFAVVDGLEAGRKVVAEGGQNLRPGAKVSEGGPRGGGGGRGNGQRSDAQRGDAQRGDVSRPASQPAAPTS</sequence>
<feature type="domain" description="Multidrug resistance protein MdtA-like barrel-sandwich hybrid" evidence="10">
    <location>
        <begin position="68"/>
        <end position="207"/>
    </location>
</feature>
<dbReference type="Gene3D" id="1.10.287.470">
    <property type="entry name" value="Helix hairpin bin"/>
    <property type="match status" value="1"/>
</dbReference>
<keyword evidence="5" id="KW-0997">Cell inner membrane</keyword>
<evidence type="ECO:0000256" key="7">
    <source>
        <dbReference type="SAM" id="MobiDB-lite"/>
    </source>
</evidence>
<evidence type="ECO:0000256" key="5">
    <source>
        <dbReference type="ARBA" id="ARBA00022519"/>
    </source>
</evidence>
<keyword evidence="4" id="KW-1003">Cell membrane</keyword>
<keyword evidence="8" id="KW-0732">Signal</keyword>
<dbReference type="InterPro" id="IPR006143">
    <property type="entry name" value="RND_pump_MFP"/>
</dbReference>
<evidence type="ECO:0000256" key="2">
    <source>
        <dbReference type="ARBA" id="ARBA00009477"/>
    </source>
</evidence>
<dbReference type="Pfam" id="PF25876">
    <property type="entry name" value="HH_MFP_RND"/>
    <property type="match status" value="1"/>
</dbReference>
<dbReference type="RefSeq" id="WP_378166514.1">
    <property type="nucleotide sequence ID" value="NZ_JBHSBU010000001.1"/>
</dbReference>
<comment type="subcellular location">
    <subcellularLocation>
        <location evidence="1">Cell membrane</location>
    </subcellularLocation>
</comment>
<dbReference type="EMBL" id="JBHSBU010000001">
    <property type="protein sequence ID" value="MFC4161033.1"/>
    <property type="molecule type" value="Genomic_DNA"/>
</dbReference>
<accession>A0ABV8MV94</accession>
<dbReference type="SUPFAM" id="SSF111369">
    <property type="entry name" value="HlyD-like secretion proteins"/>
    <property type="match status" value="1"/>
</dbReference>
<evidence type="ECO:0000313" key="13">
    <source>
        <dbReference type="EMBL" id="MFC4161033.1"/>
    </source>
</evidence>
<dbReference type="PANTHER" id="PTHR30469:SF36">
    <property type="entry name" value="BLL3903 PROTEIN"/>
    <property type="match status" value="1"/>
</dbReference>
<evidence type="ECO:0000256" key="1">
    <source>
        <dbReference type="ARBA" id="ARBA00004236"/>
    </source>
</evidence>
<feature type="region of interest" description="Disordered" evidence="7">
    <location>
        <begin position="359"/>
        <end position="410"/>
    </location>
</feature>
<evidence type="ECO:0000259" key="10">
    <source>
        <dbReference type="Pfam" id="PF25917"/>
    </source>
</evidence>
<dbReference type="Gene3D" id="2.40.30.170">
    <property type="match status" value="1"/>
</dbReference>
<dbReference type="Proteomes" id="UP001595791">
    <property type="component" value="Unassembled WGS sequence"/>
</dbReference>
<dbReference type="InterPro" id="IPR058625">
    <property type="entry name" value="MdtA-like_BSH"/>
</dbReference>
<feature type="chain" id="PRO_5047342357" evidence="8">
    <location>
        <begin position="22"/>
        <end position="410"/>
    </location>
</feature>
<proteinExistence type="inferred from homology"/>
<dbReference type="Gene3D" id="2.40.420.20">
    <property type="match status" value="1"/>
</dbReference>
<dbReference type="Pfam" id="PF25967">
    <property type="entry name" value="RND-MFP_C"/>
    <property type="match status" value="1"/>
</dbReference>
<protein>
    <submittedName>
        <fullName evidence="13">Efflux RND transporter periplasmic adaptor subunit</fullName>
    </submittedName>
</protein>
<gene>
    <name evidence="13" type="ORF">ACFOW7_16985</name>
</gene>
<organism evidence="13 14">
    <name type="scientific">Chitinimonas lacunae</name>
    <dbReference type="NCBI Taxonomy" id="1963018"/>
    <lineage>
        <taxon>Bacteria</taxon>
        <taxon>Pseudomonadati</taxon>
        <taxon>Pseudomonadota</taxon>
        <taxon>Betaproteobacteria</taxon>
        <taxon>Neisseriales</taxon>
        <taxon>Chitinibacteraceae</taxon>
        <taxon>Chitinimonas</taxon>
    </lineage>
</organism>
<reference evidence="14" key="1">
    <citation type="journal article" date="2019" name="Int. J. Syst. Evol. Microbiol.">
        <title>The Global Catalogue of Microorganisms (GCM) 10K type strain sequencing project: providing services to taxonomists for standard genome sequencing and annotation.</title>
        <authorList>
            <consortium name="The Broad Institute Genomics Platform"/>
            <consortium name="The Broad Institute Genome Sequencing Center for Infectious Disease"/>
            <person name="Wu L."/>
            <person name="Ma J."/>
        </authorList>
    </citation>
    <scope>NUCLEOTIDE SEQUENCE [LARGE SCALE GENOMIC DNA]</scope>
    <source>
        <strain evidence="14">LMG 29894</strain>
    </source>
</reference>
<keyword evidence="3" id="KW-0813">Transport</keyword>
<feature type="compositionally biased region" description="Gly residues" evidence="7">
    <location>
        <begin position="372"/>
        <end position="382"/>
    </location>
</feature>
<comment type="caution">
    <text evidence="13">The sequence shown here is derived from an EMBL/GenBank/DDBJ whole genome shotgun (WGS) entry which is preliminary data.</text>
</comment>
<evidence type="ECO:0000259" key="11">
    <source>
        <dbReference type="Pfam" id="PF25944"/>
    </source>
</evidence>
<evidence type="ECO:0000259" key="12">
    <source>
        <dbReference type="Pfam" id="PF25967"/>
    </source>
</evidence>
<feature type="signal peptide" evidence="8">
    <location>
        <begin position="1"/>
        <end position="21"/>
    </location>
</feature>
<dbReference type="Gene3D" id="2.40.50.100">
    <property type="match status" value="1"/>
</dbReference>
<dbReference type="NCBIfam" id="TIGR01730">
    <property type="entry name" value="RND_mfp"/>
    <property type="match status" value="1"/>
</dbReference>
<evidence type="ECO:0000259" key="9">
    <source>
        <dbReference type="Pfam" id="PF25876"/>
    </source>
</evidence>
<feature type="domain" description="Multidrug resistance protein MdtA-like alpha-helical hairpin" evidence="9">
    <location>
        <begin position="110"/>
        <end position="176"/>
    </location>
</feature>
<feature type="domain" description="Multidrug resistance protein MdtA-like beta-barrel" evidence="11">
    <location>
        <begin position="214"/>
        <end position="293"/>
    </location>
</feature>
<dbReference type="InterPro" id="IPR058627">
    <property type="entry name" value="MdtA-like_C"/>
</dbReference>
<evidence type="ECO:0000256" key="4">
    <source>
        <dbReference type="ARBA" id="ARBA00022475"/>
    </source>
</evidence>
<dbReference type="PANTHER" id="PTHR30469">
    <property type="entry name" value="MULTIDRUG RESISTANCE PROTEIN MDTA"/>
    <property type="match status" value="1"/>
</dbReference>
<feature type="domain" description="Multidrug resistance protein MdtA-like C-terminal permuted SH3" evidence="12">
    <location>
        <begin position="298"/>
        <end position="360"/>
    </location>
</feature>
<evidence type="ECO:0000256" key="8">
    <source>
        <dbReference type="SAM" id="SignalP"/>
    </source>
</evidence>
<keyword evidence="6" id="KW-0472">Membrane</keyword>
<dbReference type="Pfam" id="PF25917">
    <property type="entry name" value="BSH_RND"/>
    <property type="match status" value="1"/>
</dbReference>
<evidence type="ECO:0000313" key="14">
    <source>
        <dbReference type="Proteomes" id="UP001595791"/>
    </source>
</evidence>
<keyword evidence="14" id="KW-1185">Reference proteome</keyword>
<name>A0ABV8MV94_9NEIS</name>
<dbReference type="InterPro" id="IPR058624">
    <property type="entry name" value="MdtA-like_HH"/>
</dbReference>
<feature type="compositionally biased region" description="Basic and acidic residues" evidence="7">
    <location>
        <begin position="387"/>
        <end position="398"/>
    </location>
</feature>